<gene>
    <name evidence="1" type="ORF">N7515_004905</name>
</gene>
<name>A0A9W9H123_9EURO</name>
<dbReference type="Gene3D" id="3.80.10.10">
    <property type="entry name" value="Ribonuclease Inhibitor"/>
    <property type="match status" value="1"/>
</dbReference>
<dbReference type="InterPro" id="IPR032675">
    <property type="entry name" value="LRR_dom_sf"/>
</dbReference>
<reference evidence="1" key="2">
    <citation type="journal article" date="2023" name="IMA Fungus">
        <title>Comparative genomic study of the Penicillium genus elucidates a diverse pangenome and 15 lateral gene transfer events.</title>
        <authorList>
            <person name="Petersen C."/>
            <person name="Sorensen T."/>
            <person name="Nielsen M.R."/>
            <person name="Sondergaard T.E."/>
            <person name="Sorensen J.L."/>
            <person name="Fitzpatrick D.A."/>
            <person name="Frisvad J.C."/>
            <person name="Nielsen K.L."/>
        </authorList>
    </citation>
    <scope>NUCLEOTIDE SEQUENCE</scope>
    <source>
        <strain evidence="1">IBT 22155</strain>
    </source>
</reference>
<dbReference type="GeneID" id="81404819"/>
<accession>A0A9W9H123</accession>
<evidence type="ECO:0000313" key="2">
    <source>
        <dbReference type="Proteomes" id="UP001149079"/>
    </source>
</evidence>
<dbReference type="Proteomes" id="UP001149079">
    <property type="component" value="Unassembled WGS sequence"/>
</dbReference>
<comment type="caution">
    <text evidence="1">The sequence shown here is derived from an EMBL/GenBank/DDBJ whole genome shotgun (WGS) entry which is preliminary data.</text>
</comment>
<keyword evidence="2" id="KW-1185">Reference proteome</keyword>
<proteinExistence type="predicted"/>
<sequence length="483" mass="55515">MDSGKSLFDSIPVSIRTGKSTSLHVFPLEIWDIVIEQLKHEESAQHLSRLAQTCHMLYQRTLPLLYRLVRLANSESGARLAVAIEQRPELAELIHEIRHKADSGSEFLSGRHLKFYNMAAGFGPPGQSQFSPPDTGTVLLEPDRDDETLFGNVLRQNPPGLLALRVCHMGSDLSHDLHVDNMDCVCTPRFNEAIFRPPDLRVLCITGAKYHLSDFAYYPWLPTDTPLEELTLLNCIIEDTDLIDLLEIPRALKRFTFRGNKVLELEDEEPNYLRALFKHRDSLEYIDYDLYCGGLGFARFSHFTKLKHLTVTITSLTSSDCLELDPAFDVLLPPSLESLTIRYDQVKYWVPSYIYGCVQNGRLPNLRVFTCEVANVIDRLVRRSPPATQVCQEINTWQSRFKEFNVELRTEIVCISWWVTKLPKYEVCACERLPFFHGMFRHPEIGFKAIREPSEEPVDDRAFDVWADPDDYDDVGDYITYFA</sequence>
<dbReference type="EMBL" id="JAPQKL010000004">
    <property type="protein sequence ID" value="KAJ5135627.1"/>
    <property type="molecule type" value="Genomic_DNA"/>
</dbReference>
<protein>
    <recommendedName>
        <fullName evidence="3">F-box domain-containing protein</fullName>
    </recommendedName>
</protein>
<dbReference type="AlphaFoldDB" id="A0A9W9H123"/>
<dbReference type="RefSeq" id="XP_056522599.1">
    <property type="nucleotide sequence ID" value="XM_056665649.1"/>
</dbReference>
<reference evidence="1" key="1">
    <citation type="submission" date="2022-11" db="EMBL/GenBank/DDBJ databases">
        <authorList>
            <person name="Petersen C."/>
        </authorList>
    </citation>
    <scope>NUCLEOTIDE SEQUENCE</scope>
    <source>
        <strain evidence="1">IBT 22155</strain>
    </source>
</reference>
<dbReference type="SUPFAM" id="SSF52047">
    <property type="entry name" value="RNI-like"/>
    <property type="match status" value="1"/>
</dbReference>
<organism evidence="1 2">
    <name type="scientific">Penicillium bovifimosum</name>
    <dbReference type="NCBI Taxonomy" id="126998"/>
    <lineage>
        <taxon>Eukaryota</taxon>
        <taxon>Fungi</taxon>
        <taxon>Dikarya</taxon>
        <taxon>Ascomycota</taxon>
        <taxon>Pezizomycotina</taxon>
        <taxon>Eurotiomycetes</taxon>
        <taxon>Eurotiomycetidae</taxon>
        <taxon>Eurotiales</taxon>
        <taxon>Aspergillaceae</taxon>
        <taxon>Penicillium</taxon>
    </lineage>
</organism>
<dbReference type="OrthoDB" id="2522477at2759"/>
<evidence type="ECO:0008006" key="3">
    <source>
        <dbReference type="Google" id="ProtNLM"/>
    </source>
</evidence>
<evidence type="ECO:0000313" key="1">
    <source>
        <dbReference type="EMBL" id="KAJ5135627.1"/>
    </source>
</evidence>